<accession>A0A2S5E8Z6</accession>
<gene>
    <name evidence="1" type="ORF">AA81_13015</name>
</gene>
<dbReference type="Proteomes" id="UP000236950">
    <property type="component" value="Unassembled WGS sequence"/>
</dbReference>
<reference evidence="1 2" key="1">
    <citation type="submission" date="2014-01" db="EMBL/GenBank/DDBJ databases">
        <title>Comparative genomics of Petrotoga.</title>
        <authorList>
            <person name="Chow K."/>
            <person name="Charchuk R."/>
            <person name="Nesbo C.L."/>
        </authorList>
    </citation>
    <scope>NUCLEOTIDE SEQUENCE [LARGE SCALE GENOMIC DNA]</scope>
    <source>
        <strain evidence="1 2">DSM 16923</strain>
    </source>
</reference>
<proteinExistence type="predicted"/>
<dbReference type="AlphaFoldDB" id="A0A2S5E8Z6"/>
<protein>
    <submittedName>
        <fullName evidence="1">Uncharacterized protein</fullName>
    </submittedName>
</protein>
<dbReference type="EMBL" id="JALY01000298">
    <property type="protein sequence ID" value="POZ89640.1"/>
    <property type="molecule type" value="Genomic_DNA"/>
</dbReference>
<keyword evidence="2" id="KW-1185">Reference proteome</keyword>
<sequence>MLINWRKAFLFSPFIKSQIFSAIITFASHSLFSKFQSIILFIPSSNLASGSEFNYLSLCATLLTNDFSTLILDEDNQIMMGRTSIWLVLAPDFYLLKNL</sequence>
<organism evidence="1 2">
    <name type="scientific">Petrotoga halophila DSM 16923</name>
    <dbReference type="NCBI Taxonomy" id="1122953"/>
    <lineage>
        <taxon>Bacteria</taxon>
        <taxon>Thermotogati</taxon>
        <taxon>Thermotogota</taxon>
        <taxon>Thermotogae</taxon>
        <taxon>Petrotogales</taxon>
        <taxon>Petrotogaceae</taxon>
        <taxon>Petrotoga</taxon>
    </lineage>
</organism>
<comment type="caution">
    <text evidence="1">The sequence shown here is derived from an EMBL/GenBank/DDBJ whole genome shotgun (WGS) entry which is preliminary data.</text>
</comment>
<evidence type="ECO:0000313" key="2">
    <source>
        <dbReference type="Proteomes" id="UP000236950"/>
    </source>
</evidence>
<evidence type="ECO:0000313" key="1">
    <source>
        <dbReference type="EMBL" id="POZ89640.1"/>
    </source>
</evidence>
<name>A0A2S5E8Z6_9BACT</name>